<name>A0AAV4Y362_CAEEX</name>
<evidence type="ECO:0000313" key="1">
    <source>
        <dbReference type="EMBL" id="GIZ01593.1"/>
    </source>
</evidence>
<dbReference type="Proteomes" id="UP001054945">
    <property type="component" value="Unassembled WGS sequence"/>
</dbReference>
<gene>
    <name evidence="1" type="ORF">CEXT_451201</name>
</gene>
<protein>
    <submittedName>
        <fullName evidence="1">Uncharacterized protein</fullName>
    </submittedName>
</protein>
<accession>A0AAV4Y362</accession>
<reference evidence="1 2" key="1">
    <citation type="submission" date="2021-06" db="EMBL/GenBank/DDBJ databases">
        <title>Caerostris extrusa draft genome.</title>
        <authorList>
            <person name="Kono N."/>
            <person name="Arakawa K."/>
        </authorList>
    </citation>
    <scope>NUCLEOTIDE SEQUENCE [LARGE SCALE GENOMIC DNA]</scope>
</reference>
<keyword evidence="2" id="KW-1185">Reference proteome</keyword>
<proteinExistence type="predicted"/>
<comment type="caution">
    <text evidence="1">The sequence shown here is derived from an EMBL/GenBank/DDBJ whole genome shotgun (WGS) entry which is preliminary data.</text>
</comment>
<dbReference type="AlphaFoldDB" id="A0AAV4Y362"/>
<dbReference type="EMBL" id="BPLR01001320">
    <property type="protein sequence ID" value="GIZ01593.1"/>
    <property type="molecule type" value="Genomic_DNA"/>
</dbReference>
<sequence length="101" mass="12071">MQLQGRKRKFFHRIIEKELWPWKSESNISYSLIKFRVPQHDKEVTCPALYTSITRGLRGLRVEPAFMTEFSAHKELKNKEVEEELESEIVELLHCSIHFLK</sequence>
<organism evidence="1 2">
    <name type="scientific">Caerostris extrusa</name>
    <name type="common">Bark spider</name>
    <name type="synonym">Caerostris bankana</name>
    <dbReference type="NCBI Taxonomy" id="172846"/>
    <lineage>
        <taxon>Eukaryota</taxon>
        <taxon>Metazoa</taxon>
        <taxon>Ecdysozoa</taxon>
        <taxon>Arthropoda</taxon>
        <taxon>Chelicerata</taxon>
        <taxon>Arachnida</taxon>
        <taxon>Araneae</taxon>
        <taxon>Araneomorphae</taxon>
        <taxon>Entelegynae</taxon>
        <taxon>Araneoidea</taxon>
        <taxon>Araneidae</taxon>
        <taxon>Caerostris</taxon>
    </lineage>
</organism>
<evidence type="ECO:0000313" key="2">
    <source>
        <dbReference type="Proteomes" id="UP001054945"/>
    </source>
</evidence>